<proteinExistence type="predicted"/>
<feature type="chain" id="PRO_5017028162" evidence="1">
    <location>
        <begin position="34"/>
        <end position="141"/>
    </location>
</feature>
<reference evidence="3 5" key="2">
    <citation type="submission" date="2018-06" db="EMBL/GenBank/DDBJ databases">
        <authorList>
            <consortium name="Pathogen Informatics"/>
            <person name="Doyle S."/>
        </authorList>
    </citation>
    <scope>NUCLEOTIDE SEQUENCE [LARGE SCALE GENOMIC DNA]</scope>
    <source>
        <strain evidence="3 5">NCTC12437</strain>
    </source>
</reference>
<evidence type="ECO:0000313" key="4">
    <source>
        <dbReference type="Proteomes" id="UP000054735"/>
    </source>
</evidence>
<dbReference type="Proteomes" id="UP000255066">
    <property type="component" value="Unassembled WGS sequence"/>
</dbReference>
<keyword evidence="4" id="KW-1185">Reference proteome</keyword>
<gene>
    <name evidence="2" type="ORF">Lbir_1203</name>
    <name evidence="3" type="ORF">NCTC12437_00318</name>
</gene>
<dbReference type="AlphaFoldDB" id="A0A378I734"/>
<accession>A0A378I734</accession>
<evidence type="ECO:0000256" key="1">
    <source>
        <dbReference type="SAM" id="SignalP"/>
    </source>
</evidence>
<keyword evidence="1" id="KW-0732">Signal</keyword>
<dbReference type="Proteomes" id="UP000054735">
    <property type="component" value="Unassembled WGS sequence"/>
</dbReference>
<evidence type="ECO:0000313" key="3">
    <source>
        <dbReference type="EMBL" id="STX30560.1"/>
    </source>
</evidence>
<dbReference type="EMBL" id="UGNW01000001">
    <property type="protein sequence ID" value="STX30560.1"/>
    <property type="molecule type" value="Genomic_DNA"/>
</dbReference>
<dbReference type="STRING" id="28083.Lbir_1203"/>
<protein>
    <submittedName>
        <fullName evidence="3">Uncharacterized protein</fullName>
    </submittedName>
</protein>
<dbReference type="OrthoDB" id="5646065at2"/>
<dbReference type="RefSeq" id="WP_058523286.1">
    <property type="nucleotide sequence ID" value="NZ_CAAAHV010000002.1"/>
</dbReference>
<evidence type="ECO:0000313" key="5">
    <source>
        <dbReference type="Proteomes" id="UP000255066"/>
    </source>
</evidence>
<name>A0A378I734_9GAMM</name>
<sequence length="141" mass="15929">MYNLINLFYYSKIMNGRLSALIALFLHFSVASAANDAFIETAVHSMQKCYVQQTNKNDGLSLAKCISDQLKIIPNPENYIVNLEGKEPHHLTLYLYNPKGFRIICLLRGGKTLEIDTCDTYKAKPLNADQQLSIDPNESTQ</sequence>
<reference evidence="2 4" key="1">
    <citation type="submission" date="2015-11" db="EMBL/GenBank/DDBJ databases">
        <title>Genomic analysis of 38 Legionella species identifies large and diverse effector repertoires.</title>
        <authorList>
            <person name="Burstein D."/>
            <person name="Amaro F."/>
            <person name="Zusman T."/>
            <person name="Lifshitz Z."/>
            <person name="Cohen O."/>
            <person name="Gilbert J.A."/>
            <person name="Pupko T."/>
            <person name="Shuman H.A."/>
            <person name="Segal G."/>
        </authorList>
    </citation>
    <scope>NUCLEOTIDE SEQUENCE [LARGE SCALE GENOMIC DNA]</scope>
    <source>
        <strain evidence="2 4">CDC#1407-AL-14</strain>
    </source>
</reference>
<evidence type="ECO:0000313" key="2">
    <source>
        <dbReference type="EMBL" id="KTC72428.1"/>
    </source>
</evidence>
<dbReference type="EMBL" id="LNXT01000015">
    <property type="protein sequence ID" value="KTC72428.1"/>
    <property type="molecule type" value="Genomic_DNA"/>
</dbReference>
<feature type="signal peptide" evidence="1">
    <location>
        <begin position="1"/>
        <end position="33"/>
    </location>
</feature>
<organism evidence="3 5">
    <name type="scientific">Legionella birminghamensis</name>
    <dbReference type="NCBI Taxonomy" id="28083"/>
    <lineage>
        <taxon>Bacteria</taxon>
        <taxon>Pseudomonadati</taxon>
        <taxon>Pseudomonadota</taxon>
        <taxon>Gammaproteobacteria</taxon>
        <taxon>Legionellales</taxon>
        <taxon>Legionellaceae</taxon>
        <taxon>Legionella</taxon>
    </lineage>
</organism>